<evidence type="ECO:0008006" key="4">
    <source>
        <dbReference type="Google" id="ProtNLM"/>
    </source>
</evidence>
<dbReference type="EMBL" id="FOXI01000018">
    <property type="protein sequence ID" value="SFQ06798.1"/>
    <property type="molecule type" value="Genomic_DNA"/>
</dbReference>
<protein>
    <recommendedName>
        <fullName evidence="4">Inner membrane protein</fullName>
    </recommendedName>
</protein>
<organism evidence="2 3">
    <name type="scientific">Halolamina pelagica</name>
    <dbReference type="NCBI Taxonomy" id="699431"/>
    <lineage>
        <taxon>Archaea</taxon>
        <taxon>Methanobacteriati</taxon>
        <taxon>Methanobacteriota</taxon>
        <taxon>Stenosarchaea group</taxon>
        <taxon>Halobacteria</taxon>
        <taxon>Halobacteriales</taxon>
        <taxon>Haloferacaceae</taxon>
    </lineage>
</organism>
<evidence type="ECO:0000256" key="1">
    <source>
        <dbReference type="SAM" id="Phobius"/>
    </source>
</evidence>
<keyword evidence="1" id="KW-0812">Transmembrane</keyword>
<sequence length="232" mass="24518">MTVSHDTFIGICPIWKDTMMLPTHALFGMLLALPVAVLAPEYAAVALGAGLAGGILPDLDLYVGHRKTLHYPVGYSLLAVVAAVGAVVSPTAATVGAALLLAAAASHSLVDVFGGGLELRPWEATSERAVYDHYRGRWIAPRRWVRYDGAPEDLLLSVGLAVPLWLHVGSPFRPVVIAALGVGAVYVASRRVLPQVAHLLATEVLPGRVSPSLLARVPDRYLDGAEPDDARA</sequence>
<keyword evidence="1" id="KW-0472">Membrane</keyword>
<accession>A0A1I5VGW2</accession>
<gene>
    <name evidence="2" type="ORF">SAMN05216277_1185</name>
</gene>
<keyword evidence="1" id="KW-1133">Transmembrane helix</keyword>
<feature type="transmembrane region" description="Helical" evidence="1">
    <location>
        <begin position="45"/>
        <end position="63"/>
    </location>
</feature>
<name>A0A1I5VGW2_9EURY</name>
<keyword evidence="3" id="KW-1185">Reference proteome</keyword>
<feature type="transmembrane region" description="Helical" evidence="1">
    <location>
        <begin position="21"/>
        <end position="39"/>
    </location>
</feature>
<reference evidence="3" key="1">
    <citation type="submission" date="2016-10" db="EMBL/GenBank/DDBJ databases">
        <authorList>
            <person name="Varghese N."/>
            <person name="Submissions S."/>
        </authorList>
    </citation>
    <scope>NUCLEOTIDE SEQUENCE [LARGE SCALE GENOMIC DNA]</scope>
    <source>
        <strain evidence="3">CGMCC 1.10329</strain>
    </source>
</reference>
<dbReference type="AlphaFoldDB" id="A0A1I5VGW2"/>
<evidence type="ECO:0000313" key="2">
    <source>
        <dbReference type="EMBL" id="SFQ06798.1"/>
    </source>
</evidence>
<evidence type="ECO:0000313" key="3">
    <source>
        <dbReference type="Proteomes" id="UP000183769"/>
    </source>
</evidence>
<feature type="transmembrane region" description="Helical" evidence="1">
    <location>
        <begin position="75"/>
        <end position="105"/>
    </location>
</feature>
<proteinExistence type="predicted"/>
<dbReference type="Proteomes" id="UP000183769">
    <property type="component" value="Unassembled WGS sequence"/>
</dbReference>